<proteinExistence type="predicted"/>
<dbReference type="EMBL" id="GGEC01002492">
    <property type="protein sequence ID" value="MBW82975.1"/>
    <property type="molecule type" value="Transcribed_RNA"/>
</dbReference>
<accession>A0A2P2IP30</accession>
<reference evidence="1" key="1">
    <citation type="submission" date="2018-02" db="EMBL/GenBank/DDBJ databases">
        <title>Rhizophora mucronata_Transcriptome.</title>
        <authorList>
            <person name="Meera S.P."/>
            <person name="Sreeshan A."/>
            <person name="Augustine A."/>
        </authorList>
    </citation>
    <scope>NUCLEOTIDE SEQUENCE</scope>
    <source>
        <tissue evidence="1">Leaf</tissue>
    </source>
</reference>
<dbReference type="AlphaFoldDB" id="A0A2P2IP30"/>
<organism evidence="1">
    <name type="scientific">Rhizophora mucronata</name>
    <name type="common">Asiatic mangrove</name>
    <dbReference type="NCBI Taxonomy" id="61149"/>
    <lineage>
        <taxon>Eukaryota</taxon>
        <taxon>Viridiplantae</taxon>
        <taxon>Streptophyta</taxon>
        <taxon>Embryophyta</taxon>
        <taxon>Tracheophyta</taxon>
        <taxon>Spermatophyta</taxon>
        <taxon>Magnoliopsida</taxon>
        <taxon>eudicotyledons</taxon>
        <taxon>Gunneridae</taxon>
        <taxon>Pentapetalae</taxon>
        <taxon>rosids</taxon>
        <taxon>fabids</taxon>
        <taxon>Malpighiales</taxon>
        <taxon>Rhizophoraceae</taxon>
        <taxon>Rhizophora</taxon>
    </lineage>
</organism>
<name>A0A2P2IP30_RHIMU</name>
<sequence length="131" mass="15414">MYRSYLLKDGHGTKIMLSPSHISMKESIHDDTVHVHIPISKSMQDNIEGYIGCWFINHRKRHEEQQYILDQGDLQTHSNASIEKLCQIQGCSWCHQYIHFQTFSLFPLHMSVCNKMRSLDVNRRKHGMINC</sequence>
<evidence type="ECO:0000313" key="1">
    <source>
        <dbReference type="EMBL" id="MBW82975.1"/>
    </source>
</evidence>
<protein>
    <submittedName>
        <fullName evidence="1">Uncharacterized protein</fullName>
    </submittedName>
</protein>